<dbReference type="AlphaFoldDB" id="A0A850PKB0"/>
<dbReference type="GO" id="GO:0003824">
    <property type="term" value="F:catalytic activity"/>
    <property type="evidence" value="ECO:0007669"/>
    <property type="project" value="InterPro"/>
</dbReference>
<evidence type="ECO:0000313" key="3">
    <source>
        <dbReference type="Proteomes" id="UP000570517"/>
    </source>
</evidence>
<name>A0A850PKB0_9MYCO</name>
<dbReference type="Pfam" id="PF03372">
    <property type="entry name" value="Exo_endo_phos"/>
    <property type="match status" value="1"/>
</dbReference>
<evidence type="ECO:0000259" key="1">
    <source>
        <dbReference type="Pfam" id="PF03372"/>
    </source>
</evidence>
<proteinExistence type="predicted"/>
<accession>A0A850PKB0</accession>
<gene>
    <name evidence="2" type="ORF">HLY00_2062</name>
</gene>
<dbReference type="Proteomes" id="UP000570517">
    <property type="component" value="Unassembled WGS sequence"/>
</dbReference>
<dbReference type="EMBL" id="JABFYL010000012">
    <property type="protein sequence ID" value="NVN49177.1"/>
    <property type="molecule type" value="Genomic_DNA"/>
</dbReference>
<reference evidence="2 3" key="1">
    <citation type="submission" date="2020-05" db="EMBL/GenBank/DDBJ databases">
        <title>Draft genome sequence of Mycobacterium hippocampi DL, isolated from European seabass, Dicentrarchus labrax, reared in fish farms.</title>
        <authorList>
            <person name="Stathopoulou P."/>
            <person name="Asimakis E."/>
            <person name="Tzokas K."/>
            <person name="Batargias C."/>
            <person name="Tsiamis G."/>
        </authorList>
    </citation>
    <scope>NUCLEOTIDE SEQUENCE [LARGE SCALE GENOMIC DNA]</scope>
    <source>
        <strain evidence="2 3">DL</strain>
    </source>
</reference>
<dbReference type="InterPro" id="IPR036691">
    <property type="entry name" value="Endo/exonu/phosph_ase_sf"/>
</dbReference>
<dbReference type="InterPro" id="IPR005135">
    <property type="entry name" value="Endo/exonuclease/phosphatase"/>
</dbReference>
<protein>
    <recommendedName>
        <fullName evidence="1">Endonuclease/exonuclease/phosphatase domain-containing protein</fullName>
    </recommendedName>
</protein>
<sequence length="281" mass="31371">MRHAAISDRSMPKLRLTPGHQANHRLAGELGQTIGQTVITTRIATLNIRHGGTRSAEALSTRLLGYDADLLVITEFRTNDAGTRLISRLEVAGYSIAHPNTEPRQNTVLIASRDAITQRRPLLSEGLDTRHLWCADVNGLLVCGVYMPQNTVKLPYWETLIAQARLSGIDLLIGDFNTGNNDLDKDLKGSKFIGPEMPGRLIDSGYTDLWRSLHPRQREYSWYSCPGNNGFRLDYIFAAPELTRQAFTCEFDHAPRLAGETDHSALVASLGWPRTETDQEY</sequence>
<dbReference type="SUPFAM" id="SSF56219">
    <property type="entry name" value="DNase I-like"/>
    <property type="match status" value="1"/>
</dbReference>
<feature type="domain" description="Endonuclease/exonuclease/phosphatase" evidence="1">
    <location>
        <begin position="44"/>
        <end position="247"/>
    </location>
</feature>
<evidence type="ECO:0000313" key="2">
    <source>
        <dbReference type="EMBL" id="NVN49177.1"/>
    </source>
</evidence>
<keyword evidence="3" id="KW-1185">Reference proteome</keyword>
<organism evidence="2 3">
    <name type="scientific">Mycolicibacterium hippocampi</name>
    <dbReference type="NCBI Taxonomy" id="659824"/>
    <lineage>
        <taxon>Bacteria</taxon>
        <taxon>Bacillati</taxon>
        <taxon>Actinomycetota</taxon>
        <taxon>Actinomycetes</taxon>
        <taxon>Mycobacteriales</taxon>
        <taxon>Mycobacteriaceae</taxon>
        <taxon>Mycolicibacterium</taxon>
    </lineage>
</organism>
<dbReference type="Gene3D" id="3.60.10.10">
    <property type="entry name" value="Endonuclease/exonuclease/phosphatase"/>
    <property type="match status" value="1"/>
</dbReference>
<comment type="caution">
    <text evidence="2">The sequence shown here is derived from an EMBL/GenBank/DDBJ whole genome shotgun (WGS) entry which is preliminary data.</text>
</comment>